<sequence>MIQVSGADEVIPLWFDKDRKVAENKIVTNEYGFQGWTVEEILKDVMGLEETTSQLYRETMEQFNNALDELDKEVAEKAYDTLDKMLHRDNHLRKLLKLQMSKLGESTDD</sequence>
<organism evidence="2 3">
    <name type="scientific">Bacillus shihchuchen</name>
    <dbReference type="NCBI Taxonomy" id="3036942"/>
    <lineage>
        <taxon>Bacteria</taxon>
        <taxon>Bacillati</taxon>
        <taxon>Bacillota</taxon>
        <taxon>Bacilli</taxon>
        <taxon>Bacillales</taxon>
        <taxon>Bacillaceae</taxon>
        <taxon>Bacillus</taxon>
        <taxon>Bacillus cereus group</taxon>
    </lineage>
</organism>
<proteinExistence type="predicted"/>
<accession>A0ABT7KXT4</accession>
<evidence type="ECO:0000256" key="1">
    <source>
        <dbReference type="SAM" id="Coils"/>
    </source>
</evidence>
<dbReference type="EMBL" id="JASWHZ010000001">
    <property type="protein sequence ID" value="MDL2418957.1"/>
    <property type="molecule type" value="Genomic_DNA"/>
</dbReference>
<evidence type="ECO:0000313" key="3">
    <source>
        <dbReference type="Proteomes" id="UP001229716"/>
    </source>
</evidence>
<protein>
    <submittedName>
        <fullName evidence="2">Uncharacterized protein</fullName>
    </submittedName>
</protein>
<comment type="caution">
    <text evidence="2">The sequence shown here is derived from an EMBL/GenBank/DDBJ whole genome shotgun (WGS) entry which is preliminary data.</text>
</comment>
<reference evidence="2 3" key="1">
    <citation type="journal article" date="2023" name="Int. J. Mol. Sci.">
        <title>Pathogenicity and Genomic Characterization of a Novel Genospecies, Bacillus shihchuchen, of the Bacillus cereus Group Isolated from Chinese Softshell Turtle (Pelodiscus sinensis).</title>
        <authorList>
            <person name="Cheng L.W."/>
            <person name="Byadgi O.V."/>
            <person name="Tsai C.E."/>
            <person name="Wang P.C."/>
            <person name="Chen S.C."/>
        </authorList>
    </citation>
    <scope>NUCLEOTIDE SEQUENCE [LARGE SCALE GENOMIC DNA]</scope>
    <source>
        <strain evidence="2 3">QF108-045</strain>
    </source>
</reference>
<name>A0ABT7KXT4_9BACI</name>
<evidence type="ECO:0000313" key="2">
    <source>
        <dbReference type="EMBL" id="MDL2418957.1"/>
    </source>
</evidence>
<dbReference type="Proteomes" id="UP001229716">
    <property type="component" value="Unassembled WGS sequence"/>
</dbReference>
<feature type="coiled-coil region" evidence="1">
    <location>
        <begin position="53"/>
        <end position="80"/>
    </location>
</feature>
<gene>
    <name evidence="2" type="ORF">P6F46_22980</name>
</gene>
<keyword evidence="3" id="KW-1185">Reference proteome</keyword>
<keyword evidence="1" id="KW-0175">Coiled coil</keyword>